<proteinExistence type="predicted"/>
<evidence type="ECO:0000313" key="2">
    <source>
        <dbReference type="Proteomes" id="UP001177670"/>
    </source>
</evidence>
<name>A0AA40FQ77_9HYME</name>
<reference evidence="1" key="1">
    <citation type="submission" date="2021-10" db="EMBL/GenBank/DDBJ databases">
        <title>Melipona bicolor Genome sequencing and assembly.</title>
        <authorList>
            <person name="Araujo N.S."/>
            <person name="Arias M.C."/>
        </authorList>
    </citation>
    <scope>NUCLEOTIDE SEQUENCE</scope>
    <source>
        <strain evidence="1">USP_2M_L1-L4_2017</strain>
        <tissue evidence="1">Whole body</tissue>
    </source>
</reference>
<sequence>MLAPIKEINNNINPKHNPNFSQLKSLLQSIFGSAHPIKTARNYTDNYILHLDLIQTLEEISTLKRGALKTEFTHSLKSLLSMPKHWKGKHQLAVHQNPTLNSYKRQ</sequence>
<dbReference type="EMBL" id="JAHYIQ010000021">
    <property type="protein sequence ID" value="KAK1123339.1"/>
    <property type="molecule type" value="Genomic_DNA"/>
</dbReference>
<protein>
    <submittedName>
        <fullName evidence="1">Uncharacterized protein</fullName>
    </submittedName>
</protein>
<evidence type="ECO:0000313" key="1">
    <source>
        <dbReference type="EMBL" id="KAK1123339.1"/>
    </source>
</evidence>
<keyword evidence="2" id="KW-1185">Reference proteome</keyword>
<organism evidence="1 2">
    <name type="scientific">Melipona bicolor</name>
    <dbReference type="NCBI Taxonomy" id="60889"/>
    <lineage>
        <taxon>Eukaryota</taxon>
        <taxon>Metazoa</taxon>
        <taxon>Ecdysozoa</taxon>
        <taxon>Arthropoda</taxon>
        <taxon>Hexapoda</taxon>
        <taxon>Insecta</taxon>
        <taxon>Pterygota</taxon>
        <taxon>Neoptera</taxon>
        <taxon>Endopterygota</taxon>
        <taxon>Hymenoptera</taxon>
        <taxon>Apocrita</taxon>
        <taxon>Aculeata</taxon>
        <taxon>Apoidea</taxon>
        <taxon>Anthophila</taxon>
        <taxon>Apidae</taxon>
        <taxon>Melipona</taxon>
    </lineage>
</organism>
<dbReference type="Proteomes" id="UP001177670">
    <property type="component" value="Unassembled WGS sequence"/>
</dbReference>
<dbReference type="AlphaFoldDB" id="A0AA40FQ77"/>
<accession>A0AA40FQ77</accession>
<gene>
    <name evidence="1" type="ORF">K0M31_008957</name>
</gene>
<comment type="caution">
    <text evidence="1">The sequence shown here is derived from an EMBL/GenBank/DDBJ whole genome shotgun (WGS) entry which is preliminary data.</text>
</comment>